<keyword evidence="1" id="KW-0812">Transmembrane</keyword>
<evidence type="ECO:0000313" key="2">
    <source>
        <dbReference type="EMBL" id="SDI76141.1"/>
    </source>
</evidence>
<dbReference type="Pfam" id="PF10067">
    <property type="entry name" value="DUF2306"/>
    <property type="match status" value="1"/>
</dbReference>
<proteinExistence type="predicted"/>
<feature type="transmembrane region" description="Helical" evidence="1">
    <location>
        <begin position="6"/>
        <end position="23"/>
    </location>
</feature>
<keyword evidence="3" id="KW-1185">Reference proteome</keyword>
<dbReference type="STRING" id="376427.SAMN04487954_101247"/>
<keyword evidence="1" id="KW-1133">Transmembrane helix</keyword>
<keyword evidence="1" id="KW-0472">Membrane</keyword>
<feature type="transmembrane region" description="Helical" evidence="1">
    <location>
        <begin position="35"/>
        <end position="59"/>
    </location>
</feature>
<evidence type="ECO:0000256" key="1">
    <source>
        <dbReference type="SAM" id="Phobius"/>
    </source>
</evidence>
<name>A0A1G8N776_9GAMM</name>
<dbReference type="InterPro" id="IPR018750">
    <property type="entry name" value="DUF2306_membrane"/>
</dbReference>
<organism evidence="2 3">
    <name type="scientific">Billgrantia gudaonensis</name>
    <dbReference type="NCBI Taxonomy" id="376427"/>
    <lineage>
        <taxon>Bacteria</taxon>
        <taxon>Pseudomonadati</taxon>
        <taxon>Pseudomonadota</taxon>
        <taxon>Gammaproteobacteria</taxon>
        <taxon>Oceanospirillales</taxon>
        <taxon>Halomonadaceae</taxon>
        <taxon>Billgrantia</taxon>
    </lineage>
</organism>
<accession>A0A1G8N776</accession>
<gene>
    <name evidence="2" type="ORF">SAMN04487954_101247</name>
</gene>
<dbReference type="Proteomes" id="UP000198525">
    <property type="component" value="Unassembled WGS sequence"/>
</dbReference>
<feature type="transmembrane region" description="Helical" evidence="1">
    <location>
        <begin position="96"/>
        <end position="117"/>
    </location>
</feature>
<reference evidence="2 3" key="1">
    <citation type="submission" date="2016-10" db="EMBL/GenBank/DDBJ databases">
        <authorList>
            <person name="de Groot N.N."/>
        </authorList>
    </citation>
    <scope>NUCLEOTIDE SEQUENCE [LARGE SCALE GENOMIC DNA]</scope>
    <source>
        <strain evidence="2 3">CGMCC 1.6133</strain>
    </source>
</reference>
<dbReference type="RefSeq" id="WP_089682262.1">
    <property type="nucleotide sequence ID" value="NZ_FNES01000001.1"/>
</dbReference>
<dbReference type="AlphaFoldDB" id="A0A1G8N776"/>
<dbReference type="EMBL" id="FNES01000001">
    <property type="protein sequence ID" value="SDI76141.1"/>
    <property type="molecule type" value="Genomic_DNA"/>
</dbReference>
<evidence type="ECO:0000313" key="3">
    <source>
        <dbReference type="Proteomes" id="UP000198525"/>
    </source>
</evidence>
<protein>
    <submittedName>
        <fullName evidence="2">Uncharacterized membrane protein</fullName>
    </submittedName>
</protein>
<feature type="transmembrane region" description="Helical" evidence="1">
    <location>
        <begin position="65"/>
        <end position="84"/>
    </location>
</feature>
<dbReference type="OrthoDB" id="9815686at2"/>
<sequence length="123" mass="13084">MAFTLHLYASFVALGLGGLILSMRKGTKPHRLLGSTWVAAMALSALSSFWLGGGVLPLVAHLGPIHLLSLWVLVALTAAVVAIVKGKVRQHREWMLGAYLGLVAAFAGTLMPGRWVASQLGLW</sequence>